<keyword evidence="7" id="KW-1185">Reference proteome</keyword>
<evidence type="ECO:0000313" key="7">
    <source>
        <dbReference type="Proteomes" id="UP001214603"/>
    </source>
</evidence>
<dbReference type="GO" id="GO:0010468">
    <property type="term" value="P:regulation of gene expression"/>
    <property type="evidence" value="ECO:0007669"/>
    <property type="project" value="UniProtKB-ARBA"/>
</dbReference>
<evidence type="ECO:0000256" key="1">
    <source>
        <dbReference type="ARBA" id="ARBA00022737"/>
    </source>
</evidence>
<dbReference type="CDD" id="cd12521">
    <property type="entry name" value="RRM3_MRN1"/>
    <property type="match status" value="1"/>
</dbReference>
<dbReference type="Pfam" id="PF00076">
    <property type="entry name" value="RRM_1"/>
    <property type="match status" value="2"/>
</dbReference>
<evidence type="ECO:0000256" key="4">
    <source>
        <dbReference type="SAM" id="MobiDB-lite"/>
    </source>
</evidence>
<dbReference type="Proteomes" id="UP001214603">
    <property type="component" value="Chromosome 6"/>
</dbReference>
<dbReference type="EMBL" id="CP119939">
    <property type="protein sequence ID" value="WFD03896.1"/>
    <property type="molecule type" value="Genomic_DNA"/>
</dbReference>
<keyword evidence="2 3" id="KW-0694">RNA-binding</keyword>
<dbReference type="InterPro" id="IPR000504">
    <property type="entry name" value="RRM_dom"/>
</dbReference>
<dbReference type="GO" id="GO:0000398">
    <property type="term" value="P:mRNA splicing, via spliceosome"/>
    <property type="evidence" value="ECO:0007669"/>
    <property type="project" value="TreeGrafter"/>
</dbReference>
<feature type="compositionally biased region" description="Polar residues" evidence="4">
    <location>
        <begin position="588"/>
        <end position="597"/>
    </location>
</feature>
<dbReference type="PANTHER" id="PTHR14089">
    <property type="entry name" value="PRE-MRNA-SPLICING FACTOR RBM22"/>
    <property type="match status" value="1"/>
</dbReference>
<reference evidence="6" key="1">
    <citation type="submission" date="2023-03" db="EMBL/GenBank/DDBJ databases">
        <title>Mating type loci evolution in Malassezia.</title>
        <authorList>
            <person name="Coelho M.A."/>
        </authorList>
    </citation>
    <scope>NUCLEOTIDE SEQUENCE</scope>
    <source>
        <strain evidence="6">CBS 7876</strain>
    </source>
</reference>
<gene>
    <name evidence="6" type="ORF">MOBT1_002593</name>
</gene>
<dbReference type="SUPFAM" id="SSF54928">
    <property type="entry name" value="RNA-binding domain, RBD"/>
    <property type="match status" value="2"/>
</dbReference>
<dbReference type="FunFam" id="3.30.70.330:FF:000400">
    <property type="entry name" value="Negative regulator of differentiation 1"/>
    <property type="match status" value="1"/>
</dbReference>
<feature type="domain" description="RRM" evidence="5">
    <location>
        <begin position="488"/>
        <end position="561"/>
    </location>
</feature>
<dbReference type="InterPro" id="IPR012677">
    <property type="entry name" value="Nucleotide-bd_a/b_plait_sf"/>
</dbReference>
<accession>A0AAF0E1X7</accession>
<dbReference type="PROSITE" id="PS50102">
    <property type="entry name" value="RRM"/>
    <property type="match status" value="4"/>
</dbReference>
<dbReference type="FunFam" id="3.30.70.330:FF:000120">
    <property type="entry name" value="Negative regulator of differentiation 1"/>
    <property type="match status" value="1"/>
</dbReference>
<feature type="domain" description="RRM" evidence="5">
    <location>
        <begin position="397"/>
        <end position="470"/>
    </location>
</feature>
<feature type="domain" description="RRM" evidence="5">
    <location>
        <begin position="152"/>
        <end position="225"/>
    </location>
</feature>
<dbReference type="CDD" id="cd12523">
    <property type="entry name" value="RRM2_MRN1"/>
    <property type="match status" value="1"/>
</dbReference>
<sequence length="609" mass="65547">MSGDQSATRAPHEPSSPSGAPAHRSPADTRQPPAPHDGGAALSESLHTLHLRPEEPEGGPGASAPSPGAQHAPYAAAGFASMMPVQATPGAIPVSPPMVPGWGASMPYMMPLPGGIPVGFVQPFNTPHPQGLPDYGGLPPRMPVPPMVPIGRTVYVGNLPAEATVDELLSLVKFGPIESVRLLPEKNCAFISFLNAQVAAAFHADSSVRHISLHGQELKIGWGKPSVPPPAVVMAVQQHQASRNVYIGQLDEDTTEQSLREDLSRFGPIDQVKIVRDQAIAFVHFLSIQTAMKVVAVLPTEPKWSGKRVNYGKDRCAYVPKGQQQIQAHNHQAAAMGLAAATWLGYPTGYMNYGSNNPGLFDGHGPQRRASADEYDGRAPNHPFNNVEPQFHQFGNRTVYLGNLHPDTTAEDICNHVRGGILQNIRYMPDRHIAFVTFIDANAALAFFHMASLSGVTIHNRRLKIGWGKPSGALSPAMALAVQSGASRNVYLGNIDDPELMNEDKIRADLAEYGELEMVNALRERNCAFANFLNIQSAIKCIEGLKYHKDYQSMKISFGKDRCGNPPRFLGKLPIPWPGALPRPESSAGDTSRTEQSADAEGEPASPIA</sequence>
<dbReference type="Gene3D" id="3.30.70.330">
    <property type="match status" value="4"/>
</dbReference>
<feature type="domain" description="RRM" evidence="5">
    <location>
        <begin position="243"/>
        <end position="324"/>
    </location>
</feature>
<proteinExistence type="predicted"/>
<name>A0AAF0E1X7_9BASI</name>
<evidence type="ECO:0000256" key="2">
    <source>
        <dbReference type="ARBA" id="ARBA00022884"/>
    </source>
</evidence>
<protein>
    <recommendedName>
        <fullName evidence="5">RRM domain-containing protein</fullName>
    </recommendedName>
</protein>
<evidence type="ECO:0000259" key="5">
    <source>
        <dbReference type="PROSITE" id="PS50102"/>
    </source>
</evidence>
<feature type="region of interest" description="Disordered" evidence="4">
    <location>
        <begin position="1"/>
        <end position="71"/>
    </location>
</feature>
<dbReference type="PANTHER" id="PTHR14089:SF8">
    <property type="entry name" value="RNA-BINDING PROTEIN MRN1"/>
    <property type="match status" value="1"/>
</dbReference>
<dbReference type="GO" id="GO:0003729">
    <property type="term" value="F:mRNA binding"/>
    <property type="evidence" value="ECO:0007669"/>
    <property type="project" value="UniProtKB-ARBA"/>
</dbReference>
<dbReference type="GO" id="GO:0010494">
    <property type="term" value="C:cytoplasmic stress granule"/>
    <property type="evidence" value="ECO:0007669"/>
    <property type="project" value="TreeGrafter"/>
</dbReference>
<dbReference type="SMART" id="SM00360">
    <property type="entry name" value="RRM"/>
    <property type="match status" value="4"/>
</dbReference>
<evidence type="ECO:0000313" key="6">
    <source>
        <dbReference type="EMBL" id="WFD03896.1"/>
    </source>
</evidence>
<keyword evidence="1" id="KW-0677">Repeat</keyword>
<dbReference type="InterPro" id="IPR035979">
    <property type="entry name" value="RBD_domain_sf"/>
</dbReference>
<dbReference type="InterPro" id="IPR039171">
    <property type="entry name" value="Cwc2/Slt11"/>
</dbReference>
<feature type="region of interest" description="Disordered" evidence="4">
    <location>
        <begin position="574"/>
        <end position="609"/>
    </location>
</feature>
<organism evidence="6 7">
    <name type="scientific">Malassezia obtusa</name>
    <dbReference type="NCBI Taxonomy" id="76774"/>
    <lineage>
        <taxon>Eukaryota</taxon>
        <taxon>Fungi</taxon>
        <taxon>Dikarya</taxon>
        <taxon>Basidiomycota</taxon>
        <taxon>Ustilaginomycotina</taxon>
        <taxon>Malasseziomycetes</taxon>
        <taxon>Malasseziales</taxon>
        <taxon>Malasseziaceae</taxon>
        <taxon>Malassezia</taxon>
    </lineage>
</organism>
<dbReference type="AlphaFoldDB" id="A0AAF0E1X7"/>
<evidence type="ECO:0000256" key="3">
    <source>
        <dbReference type="PROSITE-ProRule" id="PRU00176"/>
    </source>
</evidence>